<evidence type="ECO:0000256" key="1">
    <source>
        <dbReference type="SAM" id="MobiDB-lite"/>
    </source>
</evidence>
<evidence type="ECO:0000313" key="3">
    <source>
        <dbReference type="EMBL" id="GAA4971317.1"/>
    </source>
</evidence>
<feature type="region of interest" description="Disordered" evidence="1">
    <location>
        <begin position="251"/>
        <end position="288"/>
    </location>
</feature>
<protein>
    <submittedName>
        <fullName evidence="3">Uncharacterized protein</fullName>
    </submittedName>
</protein>
<reference evidence="4" key="1">
    <citation type="journal article" date="2019" name="Int. J. Syst. Evol. Microbiol.">
        <title>The Global Catalogue of Microorganisms (GCM) 10K type strain sequencing project: providing services to taxonomists for standard genome sequencing and annotation.</title>
        <authorList>
            <consortium name="The Broad Institute Genomics Platform"/>
            <consortium name="The Broad Institute Genome Sequencing Center for Infectious Disease"/>
            <person name="Wu L."/>
            <person name="Ma J."/>
        </authorList>
    </citation>
    <scope>NUCLEOTIDE SEQUENCE [LARGE SCALE GENOMIC DNA]</scope>
    <source>
        <strain evidence="4">JCM 17986</strain>
    </source>
</reference>
<feature type="compositionally biased region" description="Low complexity" evidence="1">
    <location>
        <begin position="261"/>
        <end position="270"/>
    </location>
</feature>
<evidence type="ECO:0000256" key="2">
    <source>
        <dbReference type="SAM" id="Phobius"/>
    </source>
</evidence>
<feature type="region of interest" description="Disordered" evidence="1">
    <location>
        <begin position="27"/>
        <end position="55"/>
    </location>
</feature>
<keyword evidence="2" id="KW-0472">Membrane</keyword>
<keyword evidence="4" id="KW-1185">Reference proteome</keyword>
<evidence type="ECO:0000313" key="4">
    <source>
        <dbReference type="Proteomes" id="UP001500466"/>
    </source>
</evidence>
<keyword evidence="2" id="KW-1133">Transmembrane helix</keyword>
<proteinExistence type="predicted"/>
<organism evidence="3 4">
    <name type="scientific">Yinghuangia aomiensis</name>
    <dbReference type="NCBI Taxonomy" id="676205"/>
    <lineage>
        <taxon>Bacteria</taxon>
        <taxon>Bacillati</taxon>
        <taxon>Actinomycetota</taxon>
        <taxon>Actinomycetes</taxon>
        <taxon>Kitasatosporales</taxon>
        <taxon>Streptomycetaceae</taxon>
        <taxon>Yinghuangia</taxon>
    </lineage>
</organism>
<name>A0ABP9HIE4_9ACTN</name>
<feature type="region of interest" description="Disordered" evidence="1">
    <location>
        <begin position="80"/>
        <end position="119"/>
    </location>
</feature>
<feature type="transmembrane region" description="Helical" evidence="2">
    <location>
        <begin position="56"/>
        <end position="77"/>
    </location>
</feature>
<feature type="compositionally biased region" description="Basic residues" evidence="1">
    <location>
        <begin position="46"/>
        <end position="55"/>
    </location>
</feature>
<sequence length="288" mass="29328">MPVPDDGLADVYPDQHQDPALARALRDLPMPSPAVPRWSPAEVRQRGVRRRNRRHAAWGGAGVIAAALVGVLVAGPLTPERGPTGAAGPQQVQAADPGASNRTPGPGSDGATPSASPSAARIDIGNLELTIYDDSGRPSGDMMDAVANDAAVDTLTGPTHLEVVGRYESKAFEVAATAGGSDLSLPWVVELATGNGQLLYVTSPAACPDQGCEDHLANQAVIGVFTQAGARKFYDSVEQGDAVDVVGYWGGGNSTVPPSTPADASSAAKSRAGQPEARTSAPPDTVAG</sequence>
<dbReference type="RefSeq" id="WP_345677052.1">
    <property type="nucleotide sequence ID" value="NZ_BAABHS010000014.1"/>
</dbReference>
<accession>A0ABP9HIE4</accession>
<keyword evidence="2" id="KW-0812">Transmembrane</keyword>
<dbReference type="Proteomes" id="UP001500466">
    <property type="component" value="Unassembled WGS sequence"/>
</dbReference>
<comment type="caution">
    <text evidence="3">The sequence shown here is derived from an EMBL/GenBank/DDBJ whole genome shotgun (WGS) entry which is preliminary data.</text>
</comment>
<dbReference type="EMBL" id="BAABHS010000014">
    <property type="protein sequence ID" value="GAA4971317.1"/>
    <property type="molecule type" value="Genomic_DNA"/>
</dbReference>
<gene>
    <name evidence="3" type="ORF">GCM10023205_41320</name>
</gene>